<dbReference type="Pfam" id="PF13732">
    <property type="entry name" value="DrrA1-3_C"/>
    <property type="match status" value="1"/>
</dbReference>
<dbReference type="RefSeq" id="WP_097643926.1">
    <property type="nucleotide sequence ID" value="NZ_NQWI01000035.1"/>
</dbReference>
<dbReference type="SUPFAM" id="SSF52540">
    <property type="entry name" value="P-loop containing nucleoside triphosphate hydrolases"/>
    <property type="match status" value="1"/>
</dbReference>
<name>A0A2A6RK71_9CHLR</name>
<keyword evidence="3" id="KW-0067">ATP-binding</keyword>
<dbReference type="OrthoDB" id="9801987at2"/>
<dbReference type="InterPro" id="IPR025302">
    <property type="entry name" value="DrrA1/2-like_C"/>
</dbReference>
<feature type="domain" description="ABC transporter" evidence="4">
    <location>
        <begin position="4"/>
        <end position="231"/>
    </location>
</feature>
<evidence type="ECO:0000259" key="4">
    <source>
        <dbReference type="PROSITE" id="PS50893"/>
    </source>
</evidence>
<dbReference type="InterPro" id="IPR003593">
    <property type="entry name" value="AAA+_ATPase"/>
</dbReference>
<proteinExistence type="predicted"/>
<dbReference type="AlphaFoldDB" id="A0A2A6RK71"/>
<dbReference type="Gene3D" id="3.40.50.300">
    <property type="entry name" value="P-loop containing nucleotide triphosphate hydrolases"/>
    <property type="match status" value="1"/>
</dbReference>
<evidence type="ECO:0000256" key="3">
    <source>
        <dbReference type="ARBA" id="ARBA00022840"/>
    </source>
</evidence>
<dbReference type="PANTHER" id="PTHR42711:SF16">
    <property type="entry name" value="ABC TRANSPORTER ATP-BINDING PROTEIN"/>
    <property type="match status" value="1"/>
</dbReference>
<gene>
    <name evidence="5" type="ORF">CJ255_09800</name>
</gene>
<evidence type="ECO:0000313" key="6">
    <source>
        <dbReference type="Proteomes" id="UP000220527"/>
    </source>
</evidence>
<dbReference type="EMBL" id="NQWI01000035">
    <property type="protein sequence ID" value="PDW03268.1"/>
    <property type="molecule type" value="Genomic_DNA"/>
</dbReference>
<accession>A0A2A6RK71</accession>
<dbReference type="Pfam" id="PF00005">
    <property type="entry name" value="ABC_tran"/>
    <property type="match status" value="1"/>
</dbReference>
<evidence type="ECO:0000256" key="2">
    <source>
        <dbReference type="ARBA" id="ARBA00022741"/>
    </source>
</evidence>
<dbReference type="SMART" id="SM00382">
    <property type="entry name" value="AAA"/>
    <property type="match status" value="1"/>
</dbReference>
<evidence type="ECO:0000313" key="5">
    <source>
        <dbReference type="EMBL" id="PDW03268.1"/>
    </source>
</evidence>
<evidence type="ECO:0000256" key="1">
    <source>
        <dbReference type="ARBA" id="ARBA00022448"/>
    </source>
</evidence>
<dbReference type="GO" id="GO:0016887">
    <property type="term" value="F:ATP hydrolysis activity"/>
    <property type="evidence" value="ECO:0007669"/>
    <property type="project" value="InterPro"/>
</dbReference>
<dbReference type="InterPro" id="IPR003439">
    <property type="entry name" value="ABC_transporter-like_ATP-bd"/>
</dbReference>
<dbReference type="InterPro" id="IPR027417">
    <property type="entry name" value="P-loop_NTPase"/>
</dbReference>
<protein>
    <submittedName>
        <fullName evidence="5">Sodium ABC transporter</fullName>
    </submittedName>
</protein>
<dbReference type="PANTHER" id="PTHR42711">
    <property type="entry name" value="ABC TRANSPORTER ATP-BINDING PROTEIN"/>
    <property type="match status" value="1"/>
</dbReference>
<sequence length="311" mass="34563">MDPLIIEHIAKNFGQTVAVRDVSFRVGAGGIFALLGPNGAGKTTTIRMALDIFQPDRGTIRLFGGPPGAQARDRIGYLPEERGLYRNLNLVECLVYLAGLKGLPPNETRRRLDAWLERFDLAAHTNKQVNDLSRGMQQKAQFIAALIHEPELLIVDEPFAALDPVNTRLIKEVMREWAAQGRTVIMSTHQMHLVEELAERMVMINRGEVVLYGTVAEVRQQFAAHAMLIRGQGQFGPLPGVVAVEPQHEPGHYLLRLDEQTTPQQVLRALMDQAAYTIEHFAVALPSLDEIFVRVVAGEQGQAQNQEEVLA</sequence>
<dbReference type="PROSITE" id="PS50893">
    <property type="entry name" value="ABC_TRANSPORTER_2"/>
    <property type="match status" value="1"/>
</dbReference>
<keyword evidence="2" id="KW-0547">Nucleotide-binding</keyword>
<organism evidence="5 6">
    <name type="scientific">Candidatus Viridilinea mediisalina</name>
    <dbReference type="NCBI Taxonomy" id="2024553"/>
    <lineage>
        <taxon>Bacteria</taxon>
        <taxon>Bacillati</taxon>
        <taxon>Chloroflexota</taxon>
        <taxon>Chloroflexia</taxon>
        <taxon>Chloroflexales</taxon>
        <taxon>Chloroflexineae</taxon>
        <taxon>Oscillochloridaceae</taxon>
        <taxon>Candidatus Viridilinea</taxon>
    </lineage>
</organism>
<dbReference type="GO" id="GO:0005524">
    <property type="term" value="F:ATP binding"/>
    <property type="evidence" value="ECO:0007669"/>
    <property type="project" value="UniProtKB-KW"/>
</dbReference>
<dbReference type="Proteomes" id="UP000220527">
    <property type="component" value="Unassembled WGS sequence"/>
</dbReference>
<dbReference type="InterPro" id="IPR050763">
    <property type="entry name" value="ABC_transporter_ATP-binding"/>
</dbReference>
<keyword evidence="6" id="KW-1185">Reference proteome</keyword>
<comment type="caution">
    <text evidence="5">The sequence shown here is derived from an EMBL/GenBank/DDBJ whole genome shotgun (WGS) entry which is preliminary data.</text>
</comment>
<reference evidence="6" key="1">
    <citation type="submission" date="2017-08" db="EMBL/GenBank/DDBJ databases">
        <authorList>
            <person name="Grouzdev D.S."/>
            <person name="Gaisin V.A."/>
            <person name="Rysina M.S."/>
            <person name="Gorlenko V.M."/>
        </authorList>
    </citation>
    <scope>NUCLEOTIDE SEQUENCE [LARGE SCALE GENOMIC DNA]</scope>
    <source>
        <strain evidence="6">Kir15-3F</strain>
    </source>
</reference>
<keyword evidence="1" id="KW-0813">Transport</keyword>